<keyword evidence="9" id="KW-0808">Transferase</keyword>
<dbReference type="InterPro" id="IPR051809">
    <property type="entry name" value="Plant_receptor-like_S/T_kinase"/>
</dbReference>
<dbReference type="FunFam" id="3.30.200.20:FF:000432">
    <property type="entry name" value="LRR receptor-like serine/threonine-protein kinase EFR"/>
    <property type="match status" value="1"/>
</dbReference>
<dbReference type="GO" id="GO:0051707">
    <property type="term" value="P:response to other organism"/>
    <property type="evidence" value="ECO:0007669"/>
    <property type="project" value="UniProtKB-ARBA"/>
</dbReference>
<evidence type="ECO:0000256" key="5">
    <source>
        <dbReference type="ARBA" id="ARBA00022475"/>
    </source>
</evidence>
<dbReference type="FunFam" id="1.10.510.10:FF:000358">
    <property type="entry name" value="Putative leucine-rich repeat receptor-like serine/threonine-protein kinase"/>
    <property type="match status" value="1"/>
</dbReference>
<feature type="binding site" evidence="22">
    <location>
        <position position="733"/>
    </location>
    <ligand>
        <name>ATP</name>
        <dbReference type="ChEBI" id="CHEBI:30616"/>
    </ligand>
</feature>
<keyword evidence="18" id="KW-0675">Receptor</keyword>
<accession>A0AAF0XJ69</accession>
<comment type="catalytic activity">
    <reaction evidence="21">
        <text>L-seryl-[protein] + ATP = O-phospho-L-seryl-[protein] + ADP + H(+)</text>
        <dbReference type="Rhea" id="RHEA:17989"/>
        <dbReference type="Rhea" id="RHEA-COMP:9863"/>
        <dbReference type="Rhea" id="RHEA-COMP:11604"/>
        <dbReference type="ChEBI" id="CHEBI:15378"/>
        <dbReference type="ChEBI" id="CHEBI:29999"/>
        <dbReference type="ChEBI" id="CHEBI:30616"/>
        <dbReference type="ChEBI" id="CHEBI:83421"/>
        <dbReference type="ChEBI" id="CHEBI:456216"/>
        <dbReference type="EC" id="2.7.11.1"/>
    </reaction>
</comment>
<dbReference type="InterPro" id="IPR008271">
    <property type="entry name" value="Ser/Thr_kinase_AS"/>
</dbReference>
<evidence type="ECO:0000256" key="12">
    <source>
        <dbReference type="ARBA" id="ARBA00022737"/>
    </source>
</evidence>
<keyword evidence="27" id="KW-1185">Reference proteome</keyword>
<evidence type="ECO:0000256" key="17">
    <source>
        <dbReference type="ARBA" id="ARBA00023136"/>
    </source>
</evidence>
<evidence type="ECO:0000256" key="9">
    <source>
        <dbReference type="ARBA" id="ARBA00022679"/>
    </source>
</evidence>
<evidence type="ECO:0000256" key="16">
    <source>
        <dbReference type="ARBA" id="ARBA00022989"/>
    </source>
</evidence>
<evidence type="ECO:0000259" key="25">
    <source>
        <dbReference type="PROSITE" id="PS50011"/>
    </source>
</evidence>
<dbReference type="EMBL" id="CP093349">
    <property type="protein sequence ID" value="WOH09075.1"/>
    <property type="molecule type" value="Genomic_DNA"/>
</dbReference>
<evidence type="ECO:0000256" key="24">
    <source>
        <dbReference type="SAM" id="SignalP"/>
    </source>
</evidence>
<evidence type="ECO:0000256" key="7">
    <source>
        <dbReference type="ARBA" id="ARBA00022553"/>
    </source>
</evidence>
<dbReference type="FunFam" id="3.80.10.10:FF:000299">
    <property type="entry name" value="Piriformospora indica-insensitive protein 2"/>
    <property type="match status" value="1"/>
</dbReference>
<comment type="similarity">
    <text evidence="3">Belongs to the protein kinase superfamily. Ser/Thr protein kinase family.</text>
</comment>
<evidence type="ECO:0000256" key="1">
    <source>
        <dbReference type="ARBA" id="ARBA00004162"/>
    </source>
</evidence>
<reference evidence="26" key="1">
    <citation type="journal article" date="2016" name="Nat. Genet.">
        <title>A high-quality carrot genome assembly provides new insights into carotenoid accumulation and asterid genome evolution.</title>
        <authorList>
            <person name="Iorizzo M."/>
            <person name="Ellison S."/>
            <person name="Senalik D."/>
            <person name="Zeng P."/>
            <person name="Satapoomin P."/>
            <person name="Huang J."/>
            <person name="Bowman M."/>
            <person name="Iovene M."/>
            <person name="Sanseverino W."/>
            <person name="Cavagnaro P."/>
            <person name="Yildiz M."/>
            <person name="Macko-Podgorni A."/>
            <person name="Moranska E."/>
            <person name="Grzebelus E."/>
            <person name="Grzebelus D."/>
            <person name="Ashrafi H."/>
            <person name="Zheng Z."/>
            <person name="Cheng S."/>
            <person name="Spooner D."/>
            <person name="Van Deynze A."/>
            <person name="Simon P."/>
        </authorList>
    </citation>
    <scope>NUCLEOTIDE SEQUENCE</scope>
    <source>
        <tissue evidence="26">Leaf</tissue>
    </source>
</reference>
<reference evidence="26" key="2">
    <citation type="submission" date="2022-03" db="EMBL/GenBank/DDBJ databases">
        <title>Draft title - Genomic analysis of global carrot germplasm unveils the trajectory of domestication and the origin of high carotenoid orange carrot.</title>
        <authorList>
            <person name="Iorizzo M."/>
            <person name="Ellison S."/>
            <person name="Senalik D."/>
            <person name="Macko-Podgorni A."/>
            <person name="Grzebelus D."/>
            <person name="Bostan H."/>
            <person name="Rolling W."/>
            <person name="Curaba J."/>
            <person name="Simon P."/>
        </authorList>
    </citation>
    <scope>NUCLEOTIDE SEQUENCE</scope>
    <source>
        <tissue evidence="26">Leaf</tissue>
    </source>
</reference>
<feature type="domain" description="Protein kinase" evidence="25">
    <location>
        <begin position="704"/>
        <end position="999"/>
    </location>
</feature>
<organism evidence="26 27">
    <name type="scientific">Daucus carota subsp. sativus</name>
    <name type="common">Carrot</name>
    <dbReference type="NCBI Taxonomy" id="79200"/>
    <lineage>
        <taxon>Eukaryota</taxon>
        <taxon>Viridiplantae</taxon>
        <taxon>Streptophyta</taxon>
        <taxon>Embryophyta</taxon>
        <taxon>Tracheophyta</taxon>
        <taxon>Spermatophyta</taxon>
        <taxon>Magnoliopsida</taxon>
        <taxon>eudicotyledons</taxon>
        <taxon>Gunneridae</taxon>
        <taxon>Pentapetalae</taxon>
        <taxon>asterids</taxon>
        <taxon>campanulids</taxon>
        <taxon>Apiales</taxon>
        <taxon>Apiaceae</taxon>
        <taxon>Apioideae</taxon>
        <taxon>Scandiceae</taxon>
        <taxon>Daucinae</taxon>
        <taxon>Daucus</taxon>
        <taxon>Daucus sect. Daucus</taxon>
    </lineage>
</organism>
<dbReference type="SUPFAM" id="SSF56112">
    <property type="entry name" value="Protein kinase-like (PK-like)"/>
    <property type="match status" value="1"/>
</dbReference>
<dbReference type="InterPro" id="IPR001611">
    <property type="entry name" value="Leu-rich_rpt"/>
</dbReference>
<dbReference type="GO" id="GO:0004674">
    <property type="term" value="F:protein serine/threonine kinase activity"/>
    <property type="evidence" value="ECO:0007669"/>
    <property type="project" value="UniProtKB-KW"/>
</dbReference>
<dbReference type="CDD" id="cd14066">
    <property type="entry name" value="STKc_IRAK"/>
    <property type="match status" value="1"/>
</dbReference>
<dbReference type="InterPro" id="IPR011009">
    <property type="entry name" value="Kinase-like_dom_sf"/>
</dbReference>
<keyword evidence="8" id="KW-0433">Leucine-rich repeat</keyword>
<proteinExistence type="inferred from homology"/>
<keyword evidence="5" id="KW-1003">Cell membrane</keyword>
<dbReference type="PANTHER" id="PTHR27008:SF596">
    <property type="entry name" value="OS02G0215500 PROTEIN"/>
    <property type="match status" value="1"/>
</dbReference>
<evidence type="ECO:0000256" key="19">
    <source>
        <dbReference type="ARBA" id="ARBA00023180"/>
    </source>
</evidence>
<dbReference type="Gene3D" id="3.80.10.10">
    <property type="entry name" value="Ribonuclease Inhibitor"/>
    <property type="match status" value="4"/>
</dbReference>
<dbReference type="FunFam" id="3.80.10.10:FF:000565">
    <property type="entry name" value="Leucine-rich repeat receptor-like kinase protein FLORAL ORGAN NUMBER1"/>
    <property type="match status" value="1"/>
</dbReference>
<evidence type="ECO:0000256" key="14">
    <source>
        <dbReference type="ARBA" id="ARBA00022777"/>
    </source>
</evidence>
<evidence type="ECO:0000313" key="26">
    <source>
        <dbReference type="EMBL" id="WOH09075.1"/>
    </source>
</evidence>
<dbReference type="Proteomes" id="UP000077755">
    <property type="component" value="Chromosome 7"/>
</dbReference>
<dbReference type="GO" id="GO:0006952">
    <property type="term" value="P:defense response"/>
    <property type="evidence" value="ECO:0007669"/>
    <property type="project" value="UniProtKB-ARBA"/>
</dbReference>
<dbReference type="SUPFAM" id="SSF52058">
    <property type="entry name" value="L domain-like"/>
    <property type="match status" value="2"/>
</dbReference>
<name>A0AAF0XJ69_DAUCS</name>
<dbReference type="InterPro" id="IPR013210">
    <property type="entry name" value="LRR_N_plant-typ"/>
</dbReference>
<dbReference type="InterPro" id="IPR000719">
    <property type="entry name" value="Prot_kinase_dom"/>
</dbReference>
<evidence type="ECO:0000256" key="8">
    <source>
        <dbReference type="ARBA" id="ARBA00022614"/>
    </source>
</evidence>
<evidence type="ECO:0000256" key="4">
    <source>
        <dbReference type="ARBA" id="ARBA00012513"/>
    </source>
</evidence>
<evidence type="ECO:0000256" key="20">
    <source>
        <dbReference type="ARBA" id="ARBA00047899"/>
    </source>
</evidence>
<dbReference type="Pfam" id="PF00560">
    <property type="entry name" value="LRR_1"/>
    <property type="match status" value="9"/>
</dbReference>
<evidence type="ECO:0000256" key="11">
    <source>
        <dbReference type="ARBA" id="ARBA00022729"/>
    </source>
</evidence>
<keyword evidence="12" id="KW-0677">Repeat</keyword>
<gene>
    <name evidence="26" type="ORF">DCAR_0728530</name>
</gene>
<keyword evidence="6" id="KW-0723">Serine/threonine-protein kinase</keyword>
<evidence type="ECO:0000256" key="15">
    <source>
        <dbReference type="ARBA" id="ARBA00022840"/>
    </source>
</evidence>
<keyword evidence="19" id="KW-0325">Glycoprotein</keyword>
<keyword evidence="15 22" id="KW-0067">ATP-binding</keyword>
<evidence type="ECO:0000256" key="18">
    <source>
        <dbReference type="ARBA" id="ARBA00023170"/>
    </source>
</evidence>
<dbReference type="GO" id="GO:0005886">
    <property type="term" value="C:plasma membrane"/>
    <property type="evidence" value="ECO:0007669"/>
    <property type="project" value="UniProtKB-SubCell"/>
</dbReference>
<dbReference type="InterPro" id="IPR017441">
    <property type="entry name" value="Protein_kinase_ATP_BS"/>
</dbReference>
<dbReference type="EC" id="2.7.11.1" evidence="4"/>
<protein>
    <recommendedName>
        <fullName evidence="4">non-specific serine/threonine protein kinase</fullName>
        <ecNumber evidence="4">2.7.11.1</ecNumber>
    </recommendedName>
</protein>
<evidence type="ECO:0000256" key="10">
    <source>
        <dbReference type="ARBA" id="ARBA00022692"/>
    </source>
</evidence>
<dbReference type="AlphaFoldDB" id="A0AAF0XJ69"/>
<evidence type="ECO:0000256" key="22">
    <source>
        <dbReference type="PROSITE-ProRule" id="PRU10141"/>
    </source>
</evidence>
<dbReference type="InterPro" id="IPR032675">
    <property type="entry name" value="LRR_dom_sf"/>
</dbReference>
<keyword evidence="16 23" id="KW-1133">Transmembrane helix</keyword>
<keyword evidence="10 23" id="KW-0812">Transmembrane</keyword>
<sequence length="1006" mass="110571">MMPYVISEVVCVILISLLLSNCKFQALDGNATDRQSLLAFKKSIVQDPQNALGSWNDSLHFCQWEGVTCGRRHQRVTRIDITSRALSGSLSPYLANLTFLQILQINNNSLYGEIPPQLGNLFRLKALNLFLNNLEGTIPANISRCSNLQHLRVGRNNLVGKLPEELGALSKLQSLVIEENSFTGRIPPFLGNFTSLEIFYARRNHFSGGIPDTIGNMRKLSILGLAANNLSGMIPLSLYNISSLTQLSLDENELQGTLHPSIGSMLPLLQVIQLSDNQFTGLLPLSLSNCSKLEIFQMNTNFFEKKIAINFGGQNSLMNIVLDENNFGTGETDEMNFIGSLSNCSNLQGLGVSDNKLKAVLPDSVGNLSTKINYLNLAGNQLYGRLPSSIGNLINLDTFGLDDNQFSGTIPISIGNLEKLQVVAFSQNKFSGVIPQSIGNLTLLTKLYMNMNRLEGNIPINLANCSRLLTLELSQNNFTGLIPKQLFSLSTLSITLNLSHNYIYGQLPSDVGNLVHLGSLDLSNNRLSGKIPASLGSCSSLEYLFLQNNMFQGSIPSSLSSLKGVMNIDLSLNNLSGEIPKFFEQLSVKYLNLSFNNLEGEVPTRGIFSNLSGVSVLGNSNICGGMSELHLQKCANGGSRKQERYIRVLIVLFSVIGILICATILMWFMFRHKRLGNLESGGPMVDSSHLRLSYADLHKATAGFSLENVVGSGSFGCVYKGVLDANRMTVAVKVLNLHSRESYKSFMNECEALRNTRHRNLVKIITTCSSVDFQGNEFRALVYEFMPNGSLEQWLYPSLQSQRQPRLTLAQKLNIAIDVSHAVDYLHNQCEKPILHCDLKPSNILLDNDMVAHVGDFGLAKILHPGIAEVTQSSSVGLRGTIGYAAPEYGLGSEVSKSGDVYSFGILLLEMITGKRPTDAMFNEGLDLHKFVSTALPDHLQHIISPTFHEDFEETIETTKISGENVVQECLLKVGTACSVESPQARMSITDVVSELNFIRQTITFH</sequence>
<feature type="chain" id="PRO_5042168051" description="non-specific serine/threonine protein kinase" evidence="24">
    <location>
        <begin position="27"/>
        <end position="1006"/>
    </location>
</feature>
<dbReference type="SMART" id="SM00220">
    <property type="entry name" value="S_TKc"/>
    <property type="match status" value="1"/>
</dbReference>
<keyword evidence="13 22" id="KW-0547">Nucleotide-binding</keyword>
<keyword evidence="14" id="KW-0418">Kinase</keyword>
<keyword evidence="11 24" id="KW-0732">Signal</keyword>
<dbReference type="PROSITE" id="PS00107">
    <property type="entry name" value="PROTEIN_KINASE_ATP"/>
    <property type="match status" value="1"/>
</dbReference>
<comment type="subcellular location">
    <subcellularLocation>
        <location evidence="1">Cell membrane</location>
        <topology evidence="1">Single-pass membrane protein</topology>
    </subcellularLocation>
    <subcellularLocation>
        <location evidence="2">Membrane</location>
        <topology evidence="2">Single-pass type I membrane protein</topology>
    </subcellularLocation>
</comment>
<dbReference type="SMART" id="SM00369">
    <property type="entry name" value="LRR_TYP"/>
    <property type="match status" value="6"/>
</dbReference>
<dbReference type="PROSITE" id="PS00108">
    <property type="entry name" value="PROTEIN_KINASE_ST"/>
    <property type="match status" value="1"/>
</dbReference>
<keyword evidence="17 23" id="KW-0472">Membrane</keyword>
<dbReference type="InterPro" id="IPR003591">
    <property type="entry name" value="Leu-rich_rpt_typical-subtyp"/>
</dbReference>
<evidence type="ECO:0000256" key="2">
    <source>
        <dbReference type="ARBA" id="ARBA00004479"/>
    </source>
</evidence>
<dbReference type="GO" id="GO:0005524">
    <property type="term" value="F:ATP binding"/>
    <property type="evidence" value="ECO:0007669"/>
    <property type="project" value="UniProtKB-UniRule"/>
</dbReference>
<evidence type="ECO:0000256" key="23">
    <source>
        <dbReference type="SAM" id="Phobius"/>
    </source>
</evidence>
<evidence type="ECO:0000256" key="13">
    <source>
        <dbReference type="ARBA" id="ARBA00022741"/>
    </source>
</evidence>
<comment type="catalytic activity">
    <reaction evidence="20">
        <text>L-threonyl-[protein] + ATP = O-phospho-L-threonyl-[protein] + ADP + H(+)</text>
        <dbReference type="Rhea" id="RHEA:46608"/>
        <dbReference type="Rhea" id="RHEA-COMP:11060"/>
        <dbReference type="Rhea" id="RHEA-COMP:11605"/>
        <dbReference type="ChEBI" id="CHEBI:15378"/>
        <dbReference type="ChEBI" id="CHEBI:30013"/>
        <dbReference type="ChEBI" id="CHEBI:30616"/>
        <dbReference type="ChEBI" id="CHEBI:61977"/>
        <dbReference type="ChEBI" id="CHEBI:456216"/>
        <dbReference type="EC" id="2.7.11.1"/>
    </reaction>
</comment>
<feature type="signal peptide" evidence="24">
    <location>
        <begin position="1"/>
        <end position="26"/>
    </location>
</feature>
<evidence type="ECO:0000313" key="27">
    <source>
        <dbReference type="Proteomes" id="UP000077755"/>
    </source>
</evidence>
<dbReference type="FunFam" id="3.80.10.10:FF:000288">
    <property type="entry name" value="LRR receptor-like serine/threonine-protein kinase EFR"/>
    <property type="match status" value="1"/>
</dbReference>
<dbReference type="Pfam" id="PF00069">
    <property type="entry name" value="Pkinase"/>
    <property type="match status" value="1"/>
</dbReference>
<feature type="transmembrane region" description="Helical" evidence="23">
    <location>
        <begin position="645"/>
        <end position="670"/>
    </location>
</feature>
<evidence type="ECO:0000256" key="3">
    <source>
        <dbReference type="ARBA" id="ARBA00008684"/>
    </source>
</evidence>
<dbReference type="Pfam" id="PF08263">
    <property type="entry name" value="LRRNT_2"/>
    <property type="match status" value="1"/>
</dbReference>
<evidence type="ECO:0000256" key="21">
    <source>
        <dbReference type="ARBA" id="ARBA00048679"/>
    </source>
</evidence>
<dbReference type="PROSITE" id="PS50011">
    <property type="entry name" value="PROTEIN_KINASE_DOM"/>
    <property type="match status" value="1"/>
</dbReference>
<keyword evidence="7" id="KW-0597">Phosphoprotein</keyword>
<dbReference type="Gene3D" id="3.30.200.20">
    <property type="entry name" value="Phosphorylase Kinase, domain 1"/>
    <property type="match status" value="1"/>
</dbReference>
<dbReference type="Gene3D" id="1.10.510.10">
    <property type="entry name" value="Transferase(Phosphotransferase) domain 1"/>
    <property type="match status" value="1"/>
</dbReference>
<dbReference type="PANTHER" id="PTHR27008">
    <property type="entry name" value="OS04G0122200 PROTEIN"/>
    <property type="match status" value="1"/>
</dbReference>
<evidence type="ECO:0000256" key="6">
    <source>
        <dbReference type="ARBA" id="ARBA00022527"/>
    </source>
</evidence>